<reference evidence="2 3" key="1">
    <citation type="submission" date="2019-01" db="EMBL/GenBank/DDBJ databases">
        <title>Ktedonosporobacter rubrisoli SCAWS-G2.</title>
        <authorList>
            <person name="Huang Y."/>
            <person name="Yan B."/>
        </authorList>
    </citation>
    <scope>NUCLEOTIDE SEQUENCE [LARGE SCALE GENOMIC DNA]</scope>
    <source>
        <strain evidence="2 3">SCAWS-G2</strain>
    </source>
</reference>
<evidence type="ECO:0000313" key="2">
    <source>
        <dbReference type="EMBL" id="QBD76176.1"/>
    </source>
</evidence>
<evidence type="ECO:0000313" key="3">
    <source>
        <dbReference type="Proteomes" id="UP000290365"/>
    </source>
</evidence>
<gene>
    <name evidence="2" type="ORF">EPA93_09205</name>
</gene>
<dbReference type="Proteomes" id="UP000290365">
    <property type="component" value="Chromosome"/>
</dbReference>
<dbReference type="RefSeq" id="WP_129886771.1">
    <property type="nucleotide sequence ID" value="NZ_CP035758.1"/>
</dbReference>
<dbReference type="EMBL" id="CP035758">
    <property type="protein sequence ID" value="QBD76176.1"/>
    <property type="molecule type" value="Genomic_DNA"/>
</dbReference>
<sequence length="202" mass="21817">MYTAPDTTTPALQLANVADDGISFEPRTAFAPDPLLPDLDEYCQPHGLSIHNLNGDASGLLIPNPPVDDLLAYEVPSGLAINPHPFAADPLLPDLQHPELTLEVTMSQRPGELDPSALETLHSQPDSAQLDDASYPQVFLDQSGVNTTRRRHLDLLFRGLDAEEEGTTLDGMGTPPQPPRLSRRQRSRKGLAGDDASDNDGI</sequence>
<keyword evidence="3" id="KW-1185">Reference proteome</keyword>
<accession>A0A4P6JN77</accession>
<dbReference type="KEGG" id="kbs:EPA93_09205"/>
<name>A0A4P6JN77_KTERU</name>
<protein>
    <submittedName>
        <fullName evidence="2">Uncharacterized protein</fullName>
    </submittedName>
</protein>
<evidence type="ECO:0000256" key="1">
    <source>
        <dbReference type="SAM" id="MobiDB-lite"/>
    </source>
</evidence>
<organism evidence="2 3">
    <name type="scientific">Ktedonosporobacter rubrisoli</name>
    <dbReference type="NCBI Taxonomy" id="2509675"/>
    <lineage>
        <taxon>Bacteria</taxon>
        <taxon>Bacillati</taxon>
        <taxon>Chloroflexota</taxon>
        <taxon>Ktedonobacteria</taxon>
        <taxon>Ktedonobacterales</taxon>
        <taxon>Ktedonosporobacteraceae</taxon>
        <taxon>Ktedonosporobacter</taxon>
    </lineage>
</organism>
<proteinExistence type="predicted"/>
<feature type="region of interest" description="Disordered" evidence="1">
    <location>
        <begin position="111"/>
        <end position="132"/>
    </location>
</feature>
<feature type="region of interest" description="Disordered" evidence="1">
    <location>
        <begin position="162"/>
        <end position="202"/>
    </location>
</feature>
<dbReference type="AlphaFoldDB" id="A0A4P6JN77"/>